<protein>
    <recommendedName>
        <fullName evidence="3">Zinc ribbon-containing protein</fullName>
    </recommendedName>
</protein>
<dbReference type="OrthoDB" id="3174978at2"/>
<dbReference type="InterPro" id="IPR009912">
    <property type="entry name" value="DUF1451"/>
</dbReference>
<dbReference type="Pfam" id="PF07295">
    <property type="entry name" value="DUF1451"/>
    <property type="match status" value="1"/>
</dbReference>
<accession>A0A066RLK3</accession>
<dbReference type="Proteomes" id="UP000027192">
    <property type="component" value="Unassembled WGS sequence"/>
</dbReference>
<organism evidence="1 2">
    <name type="scientific">Photobacterium galatheae</name>
    <dbReference type="NCBI Taxonomy" id="1654360"/>
    <lineage>
        <taxon>Bacteria</taxon>
        <taxon>Pseudomonadati</taxon>
        <taxon>Pseudomonadota</taxon>
        <taxon>Gammaproteobacteria</taxon>
        <taxon>Vibrionales</taxon>
        <taxon>Vibrionaceae</taxon>
        <taxon>Photobacterium</taxon>
    </lineage>
</organism>
<dbReference type="AlphaFoldDB" id="A0A066RLK3"/>
<keyword evidence="2" id="KW-1185">Reference proteome</keyword>
<evidence type="ECO:0008006" key="3">
    <source>
        <dbReference type="Google" id="ProtNLM"/>
    </source>
</evidence>
<name>A0A066RLK3_9GAMM</name>
<dbReference type="EMBL" id="JMIB01000024">
    <property type="protein sequence ID" value="KDM91204.1"/>
    <property type="molecule type" value="Genomic_DNA"/>
</dbReference>
<dbReference type="NCBIfam" id="NF008261">
    <property type="entry name" value="PRK11032.1"/>
    <property type="match status" value="1"/>
</dbReference>
<evidence type="ECO:0000313" key="1">
    <source>
        <dbReference type="EMBL" id="KDM91204.1"/>
    </source>
</evidence>
<dbReference type="RefSeq" id="WP_036753077.1">
    <property type="nucleotide sequence ID" value="NZ_JAGSGC010000002.1"/>
</dbReference>
<dbReference type="STRING" id="1654360.EA58_12730"/>
<reference evidence="1 2" key="1">
    <citation type="submission" date="2014-04" db="EMBL/GenBank/DDBJ databases">
        <title>Draft genome sequence of Photobacterium halotolerans S2753: a solonamide, ngercheumicin and holomycin producer.</title>
        <authorList>
            <person name="Machado H.R."/>
            <person name="Gram L."/>
        </authorList>
    </citation>
    <scope>NUCLEOTIDE SEQUENCE [LARGE SCALE GENOMIC DNA]</scope>
    <source>
        <strain evidence="1 2">S2753</strain>
    </source>
</reference>
<sequence length="160" mass="18564">MVKQKAAYESMLEEITETLRHSPEELKHWVDTSEKYREAAGDMTKDELALIREYFRRDLNEFGQNVQESPEPFSESPFYQLVSETIWRGLAEVTDKTQLEWVEVMDDLKHRGVYKAGEMVGLGNLVCEKCGYHEQYTHVRVIEPCTQCGGTQFTRQPLAP</sequence>
<gene>
    <name evidence="1" type="ORF">EA58_12730</name>
</gene>
<evidence type="ECO:0000313" key="2">
    <source>
        <dbReference type="Proteomes" id="UP000027192"/>
    </source>
</evidence>
<comment type="caution">
    <text evidence="1">The sequence shown here is derived from an EMBL/GenBank/DDBJ whole genome shotgun (WGS) entry which is preliminary data.</text>
</comment>
<proteinExistence type="predicted"/>